<dbReference type="NCBIfam" id="TIGR00456">
    <property type="entry name" value="argS"/>
    <property type="match status" value="1"/>
</dbReference>
<dbReference type="PROSITE" id="PS00178">
    <property type="entry name" value="AA_TRNA_LIGASE_I"/>
    <property type="match status" value="1"/>
</dbReference>
<protein>
    <recommendedName>
        <fullName evidence="4">arginine--tRNA ligase</fullName>
        <ecNumber evidence="4">6.1.1.19</ecNumber>
    </recommendedName>
</protein>
<dbReference type="FunFam" id="3.40.50.620:FF:000062">
    <property type="entry name" value="Arginine--tRNA ligase"/>
    <property type="match status" value="1"/>
</dbReference>
<keyword evidence="7" id="KW-0547">Nucleotide-binding</keyword>
<dbReference type="PRINTS" id="PR01038">
    <property type="entry name" value="TRNASYNTHARG"/>
</dbReference>
<comment type="subcellular location">
    <subcellularLocation>
        <location evidence="1">Cytoplasm</location>
    </subcellularLocation>
</comment>
<keyword evidence="10" id="KW-0030">Aminoacyl-tRNA synthetase</keyword>
<evidence type="ECO:0000256" key="11">
    <source>
        <dbReference type="ARBA" id="ARBA00049339"/>
    </source>
</evidence>
<dbReference type="InterPro" id="IPR009080">
    <property type="entry name" value="tRNAsynth_Ia_anticodon-bd"/>
</dbReference>
<evidence type="ECO:0000256" key="9">
    <source>
        <dbReference type="ARBA" id="ARBA00022917"/>
    </source>
</evidence>
<keyword evidence="9" id="KW-0648">Protein biosynthesis</keyword>
<dbReference type="SMART" id="SM01016">
    <property type="entry name" value="Arg_tRNA_synt_N"/>
    <property type="match status" value="1"/>
</dbReference>
<dbReference type="HAMAP" id="MF_00123">
    <property type="entry name" value="Arg_tRNA_synth"/>
    <property type="match status" value="1"/>
</dbReference>
<dbReference type="Gene3D" id="3.30.1360.70">
    <property type="entry name" value="Arginyl tRNA synthetase N-terminal domain"/>
    <property type="match status" value="1"/>
</dbReference>
<evidence type="ECO:0000313" key="14">
    <source>
        <dbReference type="EMBL" id="SVA27081.1"/>
    </source>
</evidence>
<keyword evidence="6" id="KW-0436">Ligase</keyword>
<comment type="catalytic activity">
    <reaction evidence="11">
        <text>tRNA(Arg) + L-arginine + ATP = L-arginyl-tRNA(Arg) + AMP + diphosphate</text>
        <dbReference type="Rhea" id="RHEA:20301"/>
        <dbReference type="Rhea" id="RHEA-COMP:9658"/>
        <dbReference type="Rhea" id="RHEA-COMP:9673"/>
        <dbReference type="ChEBI" id="CHEBI:30616"/>
        <dbReference type="ChEBI" id="CHEBI:32682"/>
        <dbReference type="ChEBI" id="CHEBI:33019"/>
        <dbReference type="ChEBI" id="CHEBI:78442"/>
        <dbReference type="ChEBI" id="CHEBI:78513"/>
        <dbReference type="ChEBI" id="CHEBI:456215"/>
        <dbReference type="EC" id="6.1.1.19"/>
    </reaction>
</comment>
<reference evidence="14" key="1">
    <citation type="submission" date="2018-05" db="EMBL/GenBank/DDBJ databases">
        <authorList>
            <person name="Lanie J.A."/>
            <person name="Ng W.-L."/>
            <person name="Kazmierczak K.M."/>
            <person name="Andrzejewski T.M."/>
            <person name="Davidsen T.M."/>
            <person name="Wayne K.J."/>
            <person name="Tettelin H."/>
            <person name="Glass J.I."/>
            <person name="Rusch D."/>
            <person name="Podicherti R."/>
            <person name="Tsui H.-C.T."/>
            <person name="Winkler M.E."/>
        </authorList>
    </citation>
    <scope>NUCLEOTIDE SEQUENCE</scope>
</reference>
<dbReference type="InterPro" id="IPR001412">
    <property type="entry name" value="aa-tRNA-synth_I_CS"/>
</dbReference>
<evidence type="ECO:0000256" key="5">
    <source>
        <dbReference type="ARBA" id="ARBA00022490"/>
    </source>
</evidence>
<dbReference type="CDD" id="cd00671">
    <property type="entry name" value="ArgRS_core"/>
    <property type="match status" value="1"/>
</dbReference>
<evidence type="ECO:0000256" key="2">
    <source>
        <dbReference type="ARBA" id="ARBA00005594"/>
    </source>
</evidence>
<dbReference type="EMBL" id="UINC01006364">
    <property type="protein sequence ID" value="SVA27081.1"/>
    <property type="molecule type" value="Genomic_DNA"/>
</dbReference>
<dbReference type="GO" id="GO:0006420">
    <property type="term" value="P:arginyl-tRNA aminoacylation"/>
    <property type="evidence" value="ECO:0007669"/>
    <property type="project" value="InterPro"/>
</dbReference>
<evidence type="ECO:0000256" key="3">
    <source>
        <dbReference type="ARBA" id="ARBA00011245"/>
    </source>
</evidence>
<dbReference type="Gene3D" id="1.10.730.10">
    <property type="entry name" value="Isoleucyl-tRNA Synthetase, Domain 1"/>
    <property type="match status" value="1"/>
</dbReference>
<feature type="domain" description="Arginyl tRNA synthetase N-terminal" evidence="13">
    <location>
        <begin position="3"/>
        <end position="90"/>
    </location>
</feature>
<dbReference type="SUPFAM" id="SSF47323">
    <property type="entry name" value="Anticodon-binding domain of a subclass of class I aminoacyl-tRNA synthetases"/>
    <property type="match status" value="1"/>
</dbReference>
<dbReference type="GO" id="GO:0004814">
    <property type="term" value="F:arginine-tRNA ligase activity"/>
    <property type="evidence" value="ECO:0007669"/>
    <property type="project" value="UniProtKB-EC"/>
</dbReference>
<dbReference type="Pfam" id="PF03485">
    <property type="entry name" value="Arg_tRNA_synt_N"/>
    <property type="match status" value="1"/>
</dbReference>
<dbReference type="EC" id="6.1.1.19" evidence="4"/>
<evidence type="ECO:0000256" key="4">
    <source>
        <dbReference type="ARBA" id="ARBA00012837"/>
    </source>
</evidence>
<dbReference type="SMART" id="SM00836">
    <property type="entry name" value="DALR_1"/>
    <property type="match status" value="1"/>
</dbReference>
<dbReference type="Pfam" id="PF05746">
    <property type="entry name" value="DALR_1"/>
    <property type="match status" value="1"/>
</dbReference>
<comment type="subunit">
    <text evidence="3">Monomer.</text>
</comment>
<evidence type="ECO:0000259" key="13">
    <source>
        <dbReference type="SMART" id="SM01016"/>
    </source>
</evidence>
<dbReference type="GO" id="GO:0005737">
    <property type="term" value="C:cytoplasm"/>
    <property type="evidence" value="ECO:0007669"/>
    <property type="project" value="UniProtKB-SubCell"/>
</dbReference>
<dbReference type="AlphaFoldDB" id="A0A381UH98"/>
<dbReference type="PANTHER" id="PTHR11956:SF5">
    <property type="entry name" value="ARGININE--TRNA LIGASE, CYTOPLASMIC"/>
    <property type="match status" value="1"/>
</dbReference>
<comment type="similarity">
    <text evidence="2">Belongs to the class-I aminoacyl-tRNA synthetase family.</text>
</comment>
<dbReference type="GO" id="GO:0005524">
    <property type="term" value="F:ATP binding"/>
    <property type="evidence" value="ECO:0007669"/>
    <property type="project" value="UniProtKB-KW"/>
</dbReference>
<dbReference type="PANTHER" id="PTHR11956">
    <property type="entry name" value="ARGINYL-TRNA SYNTHETASE"/>
    <property type="match status" value="1"/>
</dbReference>
<dbReference type="InterPro" id="IPR036695">
    <property type="entry name" value="Arg-tRNA-synth_N_sf"/>
</dbReference>
<accession>A0A381UH98</accession>
<evidence type="ECO:0000256" key="6">
    <source>
        <dbReference type="ARBA" id="ARBA00022598"/>
    </source>
</evidence>
<dbReference type="InterPro" id="IPR014729">
    <property type="entry name" value="Rossmann-like_a/b/a_fold"/>
</dbReference>
<dbReference type="InterPro" id="IPR008909">
    <property type="entry name" value="DALR_anticod-bd"/>
</dbReference>
<name>A0A381UH98_9ZZZZ</name>
<feature type="domain" description="DALR anticodon binding" evidence="12">
    <location>
        <begin position="461"/>
        <end position="582"/>
    </location>
</feature>
<gene>
    <name evidence="14" type="ORF">METZ01_LOCUS79935</name>
</gene>
<evidence type="ECO:0000256" key="1">
    <source>
        <dbReference type="ARBA" id="ARBA00004496"/>
    </source>
</evidence>
<evidence type="ECO:0000256" key="10">
    <source>
        <dbReference type="ARBA" id="ARBA00023146"/>
    </source>
</evidence>
<dbReference type="InterPro" id="IPR001278">
    <property type="entry name" value="Arg-tRNA-ligase"/>
</dbReference>
<dbReference type="FunFam" id="1.10.730.10:FF:000008">
    <property type="entry name" value="Arginine--tRNA ligase"/>
    <property type="match status" value="1"/>
</dbReference>
<evidence type="ECO:0000256" key="8">
    <source>
        <dbReference type="ARBA" id="ARBA00022840"/>
    </source>
</evidence>
<dbReference type="InterPro" id="IPR035684">
    <property type="entry name" value="ArgRS_core"/>
</dbReference>
<sequence>MKEEIKNLVYESIKAAKLIKLNDLADIQIEISRTKNPDHGQFSCNIALHLSKELGLNAVDLAHQIADKINDQKSLEKIVVAPPGFINFYLSEGVKAEVIKKVLKLGAEYGSKTIQEPKNIILEFVSSNPTGPLHIGHGRHAAYGDSLAKLMRKAGHQVYTEYYVNDTGRQMNIFALSVLIEILNLKGASLALPRVSYQGAYLEQIAKKTQNSIDVNFDSLLEHKDLKDSYASCSADEEIDKLIADFQNQLGIESFEKFTDSVSSLMVTTIKKDLEEFGVVYNNWFSEREMINKGLVQKSIKQLKDNDLTYKKGGALWLQTMNFGDDKDRVIIREDGRSTYFASDIAYHFDKRFRGFDVLLDVLGSDHHGYLARLGAGLAAMNEPQESLEISLVQFVSLFKKNKKVQMSTRSGEFITLNELCEEVGKDAARFFYVSRSHDQHLDFNLDLAKSKNNENPVYYIQYAHARIHRVLKELKNNGLVFDKQSGISNLEKLSAQHEIEIIAKLSDYPDVITQSAKNKSVHSLANYLVELAQLVHSYYSAHRFIVENLELRNARIALITAASCVISDGLSILGVSAPEKM</sequence>
<keyword evidence="5" id="KW-0963">Cytoplasm</keyword>
<organism evidence="14">
    <name type="scientific">marine metagenome</name>
    <dbReference type="NCBI Taxonomy" id="408172"/>
    <lineage>
        <taxon>unclassified sequences</taxon>
        <taxon>metagenomes</taxon>
        <taxon>ecological metagenomes</taxon>
    </lineage>
</organism>
<dbReference type="InterPro" id="IPR005148">
    <property type="entry name" value="Arg-tRNA-synth_N"/>
</dbReference>
<keyword evidence="8" id="KW-0067">ATP-binding</keyword>
<evidence type="ECO:0000256" key="7">
    <source>
        <dbReference type="ARBA" id="ARBA00022741"/>
    </source>
</evidence>
<dbReference type="Pfam" id="PF00750">
    <property type="entry name" value="tRNA-synt_1d"/>
    <property type="match status" value="1"/>
</dbReference>
<dbReference type="Gene3D" id="3.40.50.620">
    <property type="entry name" value="HUPs"/>
    <property type="match status" value="1"/>
</dbReference>
<dbReference type="SUPFAM" id="SSF52374">
    <property type="entry name" value="Nucleotidylyl transferase"/>
    <property type="match status" value="1"/>
</dbReference>
<proteinExistence type="inferred from homology"/>
<evidence type="ECO:0000259" key="12">
    <source>
        <dbReference type="SMART" id="SM00836"/>
    </source>
</evidence>
<dbReference type="SUPFAM" id="SSF55190">
    <property type="entry name" value="Arginyl-tRNA synthetase (ArgRS), N-terminal 'additional' domain"/>
    <property type="match status" value="1"/>
</dbReference>